<dbReference type="Proteomes" id="UP000319578">
    <property type="component" value="Unassembled WGS sequence"/>
</dbReference>
<keyword evidence="2" id="KW-1185">Reference proteome</keyword>
<comment type="caution">
    <text evidence="1">The sequence shown here is derived from an EMBL/GenBank/DDBJ whole genome shotgun (WGS) entry which is preliminary data.</text>
</comment>
<protein>
    <recommendedName>
        <fullName evidence="3">Low copy number virion structural protein</fullName>
    </recommendedName>
</protein>
<accession>A0ABQ0TJS6</accession>
<sequence length="141" mass="16091">MNVGFSVVYSGGGVIDKVRELPYPHFSKFTEPFIRGRMLDVTASKQVFSDTYTLPYPTEFLSVAFASSNYCIGDYWELSLDGVKVCETIYTKELPESVSMGNSFGIVYPLKPNAQVRFDFHNITGTEKKVWYNVKFLRKKL</sequence>
<dbReference type="EMBL" id="BJON01000006">
    <property type="protein sequence ID" value="GED68087.1"/>
    <property type="molecule type" value="Genomic_DNA"/>
</dbReference>
<name>A0ABQ0TJS6_9BACL</name>
<reference evidence="1 2" key="1">
    <citation type="submission" date="2019-06" db="EMBL/GenBank/DDBJ databases">
        <title>Whole genome shotgun sequence of Brevibacillus reuszeri NBRC 15719.</title>
        <authorList>
            <person name="Hosoyama A."/>
            <person name="Uohara A."/>
            <person name="Ohji S."/>
            <person name="Ichikawa N."/>
        </authorList>
    </citation>
    <scope>NUCLEOTIDE SEQUENCE [LARGE SCALE GENOMIC DNA]</scope>
    <source>
        <strain evidence="1 2">NBRC 15719</strain>
    </source>
</reference>
<evidence type="ECO:0000313" key="1">
    <source>
        <dbReference type="EMBL" id="GED68087.1"/>
    </source>
</evidence>
<gene>
    <name evidence="1" type="ORF">BRE01_17890</name>
</gene>
<evidence type="ECO:0000313" key="2">
    <source>
        <dbReference type="Proteomes" id="UP000319578"/>
    </source>
</evidence>
<proteinExistence type="predicted"/>
<organism evidence="1 2">
    <name type="scientific">Brevibacillus reuszeri</name>
    <dbReference type="NCBI Taxonomy" id="54915"/>
    <lineage>
        <taxon>Bacteria</taxon>
        <taxon>Bacillati</taxon>
        <taxon>Bacillota</taxon>
        <taxon>Bacilli</taxon>
        <taxon>Bacillales</taxon>
        <taxon>Paenibacillaceae</taxon>
        <taxon>Brevibacillus</taxon>
    </lineage>
</organism>
<evidence type="ECO:0008006" key="3">
    <source>
        <dbReference type="Google" id="ProtNLM"/>
    </source>
</evidence>